<accession>A0A061ITB6</accession>
<gene>
    <name evidence="1" type="ORF">TRSC58_07393</name>
</gene>
<proteinExistence type="predicted"/>
<protein>
    <submittedName>
        <fullName evidence="1">Uncharacterized protein</fullName>
    </submittedName>
</protein>
<name>A0A061ITB6_TRYRA</name>
<dbReference type="EMBL" id="AUPL01007576">
    <property type="protein sequence ID" value="ESL05016.1"/>
    <property type="molecule type" value="Genomic_DNA"/>
</dbReference>
<organism evidence="1 2">
    <name type="scientific">Trypanosoma rangeli SC58</name>
    <dbReference type="NCBI Taxonomy" id="429131"/>
    <lineage>
        <taxon>Eukaryota</taxon>
        <taxon>Discoba</taxon>
        <taxon>Euglenozoa</taxon>
        <taxon>Kinetoplastea</taxon>
        <taxon>Metakinetoplastina</taxon>
        <taxon>Trypanosomatida</taxon>
        <taxon>Trypanosomatidae</taxon>
        <taxon>Trypanosoma</taxon>
        <taxon>Herpetosoma</taxon>
    </lineage>
</organism>
<keyword evidence="2" id="KW-1185">Reference proteome</keyword>
<dbReference type="VEuPathDB" id="TriTrypDB:TRSC58_07393"/>
<comment type="caution">
    <text evidence="1">The sequence shown here is derived from an EMBL/GenBank/DDBJ whole genome shotgun (WGS) entry which is preliminary data.</text>
</comment>
<evidence type="ECO:0000313" key="2">
    <source>
        <dbReference type="Proteomes" id="UP000031737"/>
    </source>
</evidence>
<dbReference type="AlphaFoldDB" id="A0A061ITB6"/>
<sequence length="89" mass="10142">MEQEKKKRETGARGVCPKSKCVWACVGHVDCQVRLTYAIKRREREGGGVGESKGWQETETEEKVTGTFKDFFFFSFLSFSFDANEGKYG</sequence>
<reference evidence="1 2" key="1">
    <citation type="submission" date="2013-07" db="EMBL/GenBank/DDBJ databases">
        <authorList>
            <person name="Stoco P.H."/>
            <person name="Wagner G."/>
            <person name="Gerber A."/>
            <person name="Zaha A."/>
            <person name="Thompson C."/>
            <person name="Bartholomeu D.C."/>
            <person name="Luckemeyer D.D."/>
            <person name="Bahia D."/>
            <person name="Loreto E."/>
            <person name="Prestes E.B."/>
            <person name="Lima F.M."/>
            <person name="Rodrigues-Luiz G."/>
            <person name="Vallejo G.A."/>
            <person name="Filho J.F."/>
            <person name="Monteiro K.M."/>
            <person name="Tyler K.M."/>
            <person name="de Almeida L.G."/>
            <person name="Ortiz M.F."/>
            <person name="Siervo M.A."/>
            <person name="de Moraes M.H."/>
            <person name="Cunha O.L."/>
            <person name="Mendonca-Neto R."/>
            <person name="Silva R."/>
            <person name="Teixeira S.M."/>
            <person name="Murta S.M."/>
            <person name="Sincero T.C."/>
            <person name="Mendes T.A."/>
            <person name="Urmenyi T.P."/>
            <person name="Silva V.G."/>
            <person name="da Rocha W.D."/>
            <person name="Andersson B."/>
            <person name="Romanha A.J."/>
            <person name="Steindel M."/>
            <person name="de Vasconcelos A.T."/>
            <person name="Grisard E.C."/>
        </authorList>
    </citation>
    <scope>NUCLEOTIDE SEQUENCE [LARGE SCALE GENOMIC DNA]</scope>
    <source>
        <strain evidence="1 2">SC58</strain>
    </source>
</reference>
<dbReference type="Proteomes" id="UP000031737">
    <property type="component" value="Unassembled WGS sequence"/>
</dbReference>
<evidence type="ECO:0000313" key="1">
    <source>
        <dbReference type="EMBL" id="ESL05016.1"/>
    </source>
</evidence>